<dbReference type="Gene3D" id="1.10.8.10">
    <property type="entry name" value="DNA helicase RuvA subunit, C-terminal domain"/>
    <property type="match status" value="1"/>
</dbReference>
<gene>
    <name evidence="6" type="primary">prmC</name>
    <name evidence="6" type="ORF">GOB81_05595</name>
</gene>
<dbReference type="InterPro" id="IPR004556">
    <property type="entry name" value="HemK-like"/>
</dbReference>
<evidence type="ECO:0000256" key="1">
    <source>
        <dbReference type="ARBA" id="ARBA00022603"/>
    </source>
</evidence>
<dbReference type="Gene3D" id="3.40.50.150">
    <property type="entry name" value="Vaccinia Virus protein VP39"/>
    <property type="match status" value="1"/>
</dbReference>
<dbReference type="PANTHER" id="PTHR18895:SF74">
    <property type="entry name" value="MTRF1L RELEASE FACTOR GLUTAMINE METHYLTRANSFERASE"/>
    <property type="match status" value="1"/>
</dbReference>
<dbReference type="InterPro" id="IPR050320">
    <property type="entry name" value="N5-glutamine_MTase"/>
</dbReference>
<reference evidence="6 7" key="1">
    <citation type="journal article" date="2020" name="Int. J. Syst. Evol. Microbiol.">
        <title>Novel acetic acid bacteria from cider fermentations: Acetobacter conturbans sp. nov. and Acetobacter fallax sp. nov.</title>
        <authorList>
            <person name="Sombolestani A.S."/>
            <person name="Cleenwerck I."/>
            <person name="Cnockaert M."/>
            <person name="Borremans W."/>
            <person name="Wieme A.D."/>
            <person name="De Vuyst L."/>
            <person name="Vandamme P."/>
        </authorList>
    </citation>
    <scope>NUCLEOTIDE SEQUENCE [LARGE SCALE GENOMIC DNA]</scope>
    <source>
        <strain evidence="6 7">LMG 1627</strain>
    </source>
</reference>
<dbReference type="Pfam" id="PF13847">
    <property type="entry name" value="Methyltransf_31"/>
    <property type="match status" value="1"/>
</dbReference>
<comment type="caution">
    <text evidence="6">The sequence shown here is derived from an EMBL/GenBank/DDBJ whole genome shotgun (WGS) entry which is preliminary data.</text>
</comment>
<dbReference type="InterPro" id="IPR025714">
    <property type="entry name" value="Methyltranfer_dom"/>
</dbReference>
<evidence type="ECO:0000313" key="6">
    <source>
        <dbReference type="EMBL" id="NHN88101.1"/>
    </source>
</evidence>
<accession>A0ABX0JZW0</accession>
<dbReference type="InterPro" id="IPR040758">
    <property type="entry name" value="PrmC_N"/>
</dbReference>
<evidence type="ECO:0000259" key="4">
    <source>
        <dbReference type="Pfam" id="PF13847"/>
    </source>
</evidence>
<dbReference type="Pfam" id="PF17827">
    <property type="entry name" value="PrmC_N"/>
    <property type="match status" value="1"/>
</dbReference>
<feature type="domain" description="Methyltransferase" evidence="4">
    <location>
        <begin position="109"/>
        <end position="180"/>
    </location>
</feature>
<evidence type="ECO:0000256" key="2">
    <source>
        <dbReference type="ARBA" id="ARBA00022679"/>
    </source>
</evidence>
<organism evidence="6 7">
    <name type="scientific">Acetobacter conturbans</name>
    <dbReference type="NCBI Taxonomy" id="1737472"/>
    <lineage>
        <taxon>Bacteria</taxon>
        <taxon>Pseudomonadati</taxon>
        <taxon>Pseudomonadota</taxon>
        <taxon>Alphaproteobacteria</taxon>
        <taxon>Acetobacterales</taxon>
        <taxon>Acetobacteraceae</taxon>
        <taxon>Acetobacter</taxon>
    </lineage>
</organism>
<dbReference type="PROSITE" id="PS00092">
    <property type="entry name" value="N6_MTASE"/>
    <property type="match status" value="1"/>
</dbReference>
<sequence>MLADATEYLAEHGIDQPRKEARLLFELAYGQDTAWQMIHPDEPISDPMPFFGFVQRRGKGEPMAYLRGSKGFWSLDLEVTRDTLIPRGDTETLMEALIRHRPDRSTVSSVLDLGTGSGCLLLAALAEYPAARGIGIDRVESTARQAAKNARLNHLEERALFCVAQWAAPLAARFDVVISNPPYIPQADIGGLMKDVADYEPMMALDGGADGLAAYRDILPCLPNLLTPDGLAILEFGIGQGDDLKELARVAGLQVVELCADLGGITRAIVLSRE</sequence>
<dbReference type="NCBIfam" id="TIGR00536">
    <property type="entry name" value="hemK_fam"/>
    <property type="match status" value="1"/>
</dbReference>
<evidence type="ECO:0000259" key="5">
    <source>
        <dbReference type="Pfam" id="PF17827"/>
    </source>
</evidence>
<keyword evidence="2 6" id="KW-0808">Transferase</keyword>
<protein>
    <submittedName>
        <fullName evidence="6">Peptide chain release factor N(5)-glutamine methyltransferase</fullName>
        <ecNumber evidence="6">2.1.1.297</ecNumber>
    </submittedName>
</protein>
<dbReference type="EC" id="2.1.1.297" evidence="6"/>
<dbReference type="InterPro" id="IPR029063">
    <property type="entry name" value="SAM-dependent_MTases_sf"/>
</dbReference>
<proteinExistence type="predicted"/>
<keyword evidence="1 6" id="KW-0489">Methyltransferase</keyword>
<dbReference type="InterPro" id="IPR002052">
    <property type="entry name" value="DNA_methylase_N6_adenine_CS"/>
</dbReference>
<dbReference type="PANTHER" id="PTHR18895">
    <property type="entry name" value="HEMK METHYLTRANSFERASE"/>
    <property type="match status" value="1"/>
</dbReference>
<name>A0ABX0JZW0_9PROT</name>
<keyword evidence="3" id="KW-0949">S-adenosyl-L-methionine</keyword>
<dbReference type="EMBL" id="WOSY01000004">
    <property type="protein sequence ID" value="NHN88101.1"/>
    <property type="molecule type" value="Genomic_DNA"/>
</dbReference>
<dbReference type="GO" id="GO:0102559">
    <property type="term" value="F:peptide chain release factor N(5)-glutamine methyltransferase activity"/>
    <property type="evidence" value="ECO:0007669"/>
    <property type="project" value="UniProtKB-EC"/>
</dbReference>
<evidence type="ECO:0000313" key="7">
    <source>
        <dbReference type="Proteomes" id="UP000631653"/>
    </source>
</evidence>
<keyword evidence="7" id="KW-1185">Reference proteome</keyword>
<feature type="domain" description="Release factor glutamine methyltransferase N-terminal" evidence="5">
    <location>
        <begin position="2"/>
        <end position="68"/>
    </location>
</feature>
<evidence type="ECO:0000256" key="3">
    <source>
        <dbReference type="ARBA" id="ARBA00022691"/>
    </source>
</evidence>
<dbReference type="NCBIfam" id="TIGR03534">
    <property type="entry name" value="RF_mod_PrmC"/>
    <property type="match status" value="1"/>
</dbReference>
<dbReference type="Proteomes" id="UP000631653">
    <property type="component" value="Unassembled WGS sequence"/>
</dbReference>
<dbReference type="GO" id="GO:0032259">
    <property type="term" value="P:methylation"/>
    <property type="evidence" value="ECO:0007669"/>
    <property type="project" value="UniProtKB-KW"/>
</dbReference>
<dbReference type="CDD" id="cd02440">
    <property type="entry name" value="AdoMet_MTases"/>
    <property type="match status" value="1"/>
</dbReference>
<dbReference type="SUPFAM" id="SSF53335">
    <property type="entry name" value="S-adenosyl-L-methionine-dependent methyltransferases"/>
    <property type="match status" value="1"/>
</dbReference>
<dbReference type="InterPro" id="IPR019874">
    <property type="entry name" value="RF_methyltr_PrmC"/>
</dbReference>